<name>A0ABU2H9B1_9ACTN</name>
<protein>
    <submittedName>
        <fullName evidence="1">tRNA adenosine deaminase-associated protein</fullName>
    </submittedName>
</protein>
<dbReference type="Proteomes" id="UP001250214">
    <property type="component" value="Unassembled WGS sequence"/>
</dbReference>
<dbReference type="RefSeq" id="WP_310912999.1">
    <property type="nucleotide sequence ID" value="NZ_JAVLVT010000006.1"/>
</dbReference>
<comment type="caution">
    <text evidence="1">The sequence shown here is derived from an EMBL/GenBank/DDBJ whole genome shotgun (WGS) entry which is preliminary data.</text>
</comment>
<dbReference type="EMBL" id="JAVLVT010000006">
    <property type="protein sequence ID" value="MDS1271440.1"/>
    <property type="molecule type" value="Genomic_DNA"/>
</dbReference>
<organism evidence="1 2">
    <name type="scientific">Lipingzhangella rawalii</name>
    <dbReference type="NCBI Taxonomy" id="2055835"/>
    <lineage>
        <taxon>Bacteria</taxon>
        <taxon>Bacillati</taxon>
        <taxon>Actinomycetota</taxon>
        <taxon>Actinomycetes</taxon>
        <taxon>Streptosporangiales</taxon>
        <taxon>Nocardiopsidaceae</taxon>
        <taxon>Lipingzhangella</taxon>
    </lineage>
</organism>
<evidence type="ECO:0000313" key="2">
    <source>
        <dbReference type="Proteomes" id="UP001250214"/>
    </source>
</evidence>
<dbReference type="InterPro" id="IPR023869">
    <property type="entry name" value="tRNA_Adeno_NH3ase_assoc_put"/>
</dbReference>
<gene>
    <name evidence="1" type="ORF">RIF23_14170</name>
</gene>
<evidence type="ECO:0000313" key="1">
    <source>
        <dbReference type="EMBL" id="MDS1271440.1"/>
    </source>
</evidence>
<accession>A0ABU2H9B1</accession>
<reference evidence="2" key="1">
    <citation type="submission" date="2023-07" db="EMBL/GenBank/DDBJ databases">
        <title>Novel species in the genus Lipingzhangella isolated from Sambhar Salt Lake.</title>
        <authorList>
            <person name="Jiya N."/>
            <person name="Kajale S."/>
            <person name="Sharma A."/>
        </authorList>
    </citation>
    <scope>NUCLEOTIDE SEQUENCE [LARGE SCALE GENOMIC DNA]</scope>
    <source>
        <strain evidence="2">LS1_29</strain>
    </source>
</reference>
<proteinExistence type="predicted"/>
<sequence length="171" mass="18539">MTGLEPLEPDEDDGARDFVAVAYREEEYWDVDLFPVALTHDLHGLLHALRQQPSISGAIGFVSVDDDFFMIVRVSGRDVSSVFLSDVTAALEWPVARAALEYLDIDVPDEEALDQVLPAGDLSILADLGVDEMELGALAGAIDLYPDQVLASIAERLGFASSFQRAVDSLS</sequence>
<dbReference type="NCBIfam" id="TIGR03941">
    <property type="entry name" value="tRNA_deam_assoc"/>
    <property type="match status" value="1"/>
</dbReference>
<keyword evidence="2" id="KW-1185">Reference proteome</keyword>